<dbReference type="InterPro" id="IPR036390">
    <property type="entry name" value="WH_DNA-bd_sf"/>
</dbReference>
<reference evidence="2 3" key="1">
    <citation type="submission" date="2019-09" db="EMBL/GenBank/DDBJ databases">
        <title>Serinicoccus pratensis sp. nov., isolated from meadow soil.</title>
        <authorList>
            <person name="Zhang W."/>
        </authorList>
    </citation>
    <scope>NUCLEOTIDE SEQUENCE [LARGE SCALE GENOMIC DNA]</scope>
    <source>
        <strain evidence="2 3">W204</strain>
    </source>
</reference>
<dbReference type="AlphaFoldDB" id="A0A5J6V7X2"/>
<dbReference type="RefSeq" id="WP_158062443.1">
    <property type="nucleotide sequence ID" value="NZ_CP044427.1"/>
</dbReference>
<protein>
    <submittedName>
        <fullName evidence="2">Helix-turn-helix transcriptional regulator</fullName>
    </submittedName>
</protein>
<dbReference type="OrthoDB" id="7945987at2"/>
<dbReference type="GO" id="GO:0003700">
    <property type="term" value="F:DNA-binding transcription factor activity"/>
    <property type="evidence" value="ECO:0007669"/>
    <property type="project" value="InterPro"/>
</dbReference>
<proteinExistence type="predicted"/>
<dbReference type="SMART" id="SM00418">
    <property type="entry name" value="HTH_ARSR"/>
    <property type="match status" value="1"/>
</dbReference>
<organism evidence="2 3">
    <name type="scientific">Ornithinimicrobium pratense</name>
    <dbReference type="NCBI Taxonomy" id="2593973"/>
    <lineage>
        <taxon>Bacteria</taxon>
        <taxon>Bacillati</taxon>
        <taxon>Actinomycetota</taxon>
        <taxon>Actinomycetes</taxon>
        <taxon>Micrococcales</taxon>
        <taxon>Ornithinimicrobiaceae</taxon>
        <taxon>Ornithinimicrobium</taxon>
    </lineage>
</organism>
<evidence type="ECO:0000313" key="2">
    <source>
        <dbReference type="EMBL" id="QFG69949.1"/>
    </source>
</evidence>
<dbReference type="SUPFAM" id="SSF46785">
    <property type="entry name" value="Winged helix' DNA-binding domain"/>
    <property type="match status" value="1"/>
</dbReference>
<gene>
    <name evidence="2" type="ORF">FY030_15650</name>
</gene>
<dbReference type="KEGG" id="serw:FY030_15650"/>
<dbReference type="InterPro" id="IPR036388">
    <property type="entry name" value="WH-like_DNA-bd_sf"/>
</dbReference>
<evidence type="ECO:0000313" key="3">
    <source>
        <dbReference type="Proteomes" id="UP000326546"/>
    </source>
</evidence>
<dbReference type="InterPro" id="IPR011991">
    <property type="entry name" value="ArsR-like_HTH"/>
</dbReference>
<dbReference type="Proteomes" id="UP000326546">
    <property type="component" value="Chromosome"/>
</dbReference>
<sequence length="198" mass="22626">MFERNPPPVHARAIDTSALKAFAHPLRLRLYDHLKDHGPATATMLARATGESTGQTSYHLRQLERHGVVSELVGRGTGRERWWQAEGISFGFEVLAEDPGALTSVELIQRHQVQERARRGMEWIDRQPHEEREWLEVAITDELTARMTPQELQALNTALAEVVAEHRDRARAAREEHGDEGTRTVKVYRQLFPLRAED</sequence>
<name>A0A5J6V7X2_9MICO</name>
<accession>A0A5J6V7X2</accession>
<dbReference type="CDD" id="cd00090">
    <property type="entry name" value="HTH_ARSR"/>
    <property type="match status" value="1"/>
</dbReference>
<evidence type="ECO:0000259" key="1">
    <source>
        <dbReference type="SMART" id="SM00418"/>
    </source>
</evidence>
<dbReference type="EMBL" id="CP044427">
    <property type="protein sequence ID" value="QFG69949.1"/>
    <property type="molecule type" value="Genomic_DNA"/>
</dbReference>
<dbReference type="InterPro" id="IPR001845">
    <property type="entry name" value="HTH_ArsR_DNA-bd_dom"/>
</dbReference>
<keyword evidence="3" id="KW-1185">Reference proteome</keyword>
<feature type="domain" description="HTH arsR-type" evidence="1">
    <location>
        <begin position="17"/>
        <end position="103"/>
    </location>
</feature>
<dbReference type="Gene3D" id="1.10.10.10">
    <property type="entry name" value="Winged helix-like DNA-binding domain superfamily/Winged helix DNA-binding domain"/>
    <property type="match status" value="1"/>
</dbReference>
<dbReference type="Pfam" id="PF12840">
    <property type="entry name" value="HTH_20"/>
    <property type="match status" value="1"/>
</dbReference>